<dbReference type="Proteomes" id="UP000275408">
    <property type="component" value="Unassembled WGS sequence"/>
</dbReference>
<evidence type="ECO:0000259" key="1">
    <source>
        <dbReference type="Pfam" id="PF25794"/>
    </source>
</evidence>
<protein>
    <recommendedName>
        <fullName evidence="1">Sacsin/Nov domain-containing protein</fullName>
    </recommendedName>
</protein>
<feature type="non-terminal residue" evidence="2">
    <location>
        <position position="495"/>
    </location>
</feature>
<accession>A0A3M6TH54</accession>
<comment type="caution">
    <text evidence="2">The sequence shown here is derived from an EMBL/GenBank/DDBJ whole genome shotgun (WGS) entry which is preliminary data.</text>
</comment>
<dbReference type="PANTHER" id="PTHR15600">
    <property type="entry name" value="SACSIN"/>
    <property type="match status" value="1"/>
</dbReference>
<dbReference type="PANTHER" id="PTHR15600:SF42">
    <property type="entry name" value="SACSIN"/>
    <property type="match status" value="1"/>
</dbReference>
<dbReference type="InterPro" id="IPR058210">
    <property type="entry name" value="SACS/Nov_dom"/>
</dbReference>
<dbReference type="InterPro" id="IPR052972">
    <property type="entry name" value="Sacsin_chaperone_reg"/>
</dbReference>
<dbReference type="InterPro" id="IPR036890">
    <property type="entry name" value="HATPase_C_sf"/>
</dbReference>
<gene>
    <name evidence="2" type="ORF">pdam_00016575</name>
</gene>
<dbReference type="GO" id="GO:0030544">
    <property type="term" value="F:Hsp70 protein binding"/>
    <property type="evidence" value="ECO:0007669"/>
    <property type="project" value="TreeGrafter"/>
</dbReference>
<dbReference type="SUPFAM" id="SSF55874">
    <property type="entry name" value="ATPase domain of HSP90 chaperone/DNA topoisomerase II/histidine kinase"/>
    <property type="match status" value="2"/>
</dbReference>
<feature type="domain" description="Sacsin/Nov" evidence="1">
    <location>
        <begin position="137"/>
        <end position="355"/>
    </location>
</feature>
<dbReference type="STRING" id="46731.A0A3M6TH54"/>
<evidence type="ECO:0000313" key="3">
    <source>
        <dbReference type="Proteomes" id="UP000275408"/>
    </source>
</evidence>
<feature type="domain" description="Sacsin/Nov" evidence="1">
    <location>
        <begin position="19"/>
        <end position="128"/>
    </location>
</feature>
<keyword evidence="3" id="KW-1185">Reference proteome</keyword>
<sequence>MAAQPRKTVKGRSYGQRRPPLTHILKSILERYPDGGQILKEIIQNADDAGATKVSFLLDSRQGFYGGNSLVAPSLSQFQGPALYAQNNALFEKSDWENLQKLMDSNKKEDPLKVGRFGIGFNSVYHLTGRSYGQRRPPLTHILRSILERYPDGGQILKEIIQNADDAGATKVSFLLDSRQGFYGGNSLVAPSLSQFQGPALYAQNNALFEESDWENLQKLMDSNKKNDPLKVGRFGIGFNSVYHLTDLPSIVSGDCIVFLDPHEIHFGRGETGQQFSLEDELLENHEDQFKPYENVLDCKISTRFYNGTLFRFPLRSAPSDLSKKVYTLKEEAPVILLFLKNIEEIALFETDERGVERHVFTVRLSDSCRREVGEKKSNFFNNLRRLSAGQIEKINLPLDLHVLEKTEGGREVENKWLVYHQVDARNSTLRNLSLELGLLPWVACATPVNAAKLQALSSRTGRIFCFLPLPPDADSRTGLPVHVHGYFGLTDNRR</sequence>
<proteinExistence type="predicted"/>
<organism evidence="2 3">
    <name type="scientific">Pocillopora damicornis</name>
    <name type="common">Cauliflower coral</name>
    <name type="synonym">Millepora damicornis</name>
    <dbReference type="NCBI Taxonomy" id="46731"/>
    <lineage>
        <taxon>Eukaryota</taxon>
        <taxon>Metazoa</taxon>
        <taxon>Cnidaria</taxon>
        <taxon>Anthozoa</taxon>
        <taxon>Hexacorallia</taxon>
        <taxon>Scleractinia</taxon>
        <taxon>Astrocoeniina</taxon>
        <taxon>Pocilloporidae</taxon>
        <taxon>Pocillopora</taxon>
    </lineage>
</organism>
<reference evidence="2 3" key="1">
    <citation type="journal article" date="2018" name="Sci. Rep.">
        <title>Comparative analysis of the Pocillopora damicornis genome highlights role of immune system in coral evolution.</title>
        <authorList>
            <person name="Cunning R."/>
            <person name="Bay R.A."/>
            <person name="Gillette P."/>
            <person name="Baker A.C."/>
            <person name="Traylor-Knowles N."/>
        </authorList>
    </citation>
    <scope>NUCLEOTIDE SEQUENCE [LARGE SCALE GENOMIC DNA]</scope>
    <source>
        <strain evidence="2">RSMAS</strain>
        <tissue evidence="2">Whole animal</tissue>
    </source>
</reference>
<name>A0A3M6TH54_POCDA</name>
<evidence type="ECO:0000313" key="2">
    <source>
        <dbReference type="EMBL" id="RMX40564.1"/>
    </source>
</evidence>
<dbReference type="AlphaFoldDB" id="A0A3M6TH54"/>
<dbReference type="OrthoDB" id="5979513at2759"/>
<dbReference type="NCBIfam" id="NF047352">
    <property type="entry name" value="P_loop_sacsin"/>
    <property type="match status" value="2"/>
</dbReference>
<dbReference type="EMBL" id="RCHS01003615">
    <property type="protein sequence ID" value="RMX40564.1"/>
    <property type="molecule type" value="Genomic_DNA"/>
</dbReference>
<dbReference type="Pfam" id="PF25794">
    <property type="entry name" value="SACS"/>
    <property type="match status" value="2"/>
</dbReference>